<dbReference type="EMBL" id="JAUSUZ010000001">
    <property type="protein sequence ID" value="MDQ0367608.1"/>
    <property type="molecule type" value="Genomic_DNA"/>
</dbReference>
<name>A0AAE4B183_9ACTN</name>
<reference evidence="1 2" key="1">
    <citation type="submission" date="2023-07" db="EMBL/GenBank/DDBJ databases">
        <title>Sequencing the genomes of 1000 actinobacteria strains.</title>
        <authorList>
            <person name="Klenk H.-P."/>
        </authorList>
    </citation>
    <scope>NUCLEOTIDE SEQUENCE [LARGE SCALE GENOMIC DNA]</scope>
    <source>
        <strain evidence="1 2">DSM 44709</strain>
    </source>
</reference>
<dbReference type="Proteomes" id="UP001240236">
    <property type="component" value="Unassembled WGS sequence"/>
</dbReference>
<evidence type="ECO:0000313" key="1">
    <source>
        <dbReference type="EMBL" id="MDQ0367608.1"/>
    </source>
</evidence>
<dbReference type="RefSeq" id="WP_307241754.1">
    <property type="nucleotide sequence ID" value="NZ_JAUSUZ010000001.1"/>
</dbReference>
<proteinExistence type="predicted"/>
<dbReference type="AlphaFoldDB" id="A0AAE4B183"/>
<organism evidence="1 2">
    <name type="scientific">Catenuloplanes indicus</name>
    <dbReference type="NCBI Taxonomy" id="137267"/>
    <lineage>
        <taxon>Bacteria</taxon>
        <taxon>Bacillati</taxon>
        <taxon>Actinomycetota</taxon>
        <taxon>Actinomycetes</taxon>
        <taxon>Micromonosporales</taxon>
        <taxon>Micromonosporaceae</taxon>
        <taxon>Catenuloplanes</taxon>
    </lineage>
</organism>
<protein>
    <submittedName>
        <fullName evidence="1">Uncharacterized protein</fullName>
    </submittedName>
</protein>
<comment type="caution">
    <text evidence="1">The sequence shown here is derived from an EMBL/GenBank/DDBJ whole genome shotgun (WGS) entry which is preliminary data.</text>
</comment>
<evidence type="ECO:0000313" key="2">
    <source>
        <dbReference type="Proteomes" id="UP001240236"/>
    </source>
</evidence>
<accession>A0AAE4B183</accession>
<keyword evidence="2" id="KW-1185">Reference proteome</keyword>
<gene>
    <name evidence="1" type="ORF">J2S42_004277</name>
</gene>
<sequence>MPEPPPLPPNRRWIVDRLLPRFLEPEFTDAGDMVPTEQPIMLFWTARGDRGSDLLSHVWTEEQGIRPCVRIDLGACGWLEPHELLGRMMFGFATQVKGYGRLTLPRFALGLVALRVSFEDDNSRHVTEQVLRDLLASRHRLKTTTREVMLKLGRDLAAAGLKPGPAEVSYLAAIDATAAALGRRAHESLLWYRHRHTTSSDPVDALIDLRHTMEVDHEAVEAMLCEAFLTDLAAAYDGGRFAGPRTDHPVVLLDHADSGSGLSLLSTLTSVRHKRLVERGGTGRSDPMLLLASGHTRFPAGATASTPSVAADGGAGAWRERLAAGWADPAHLLFVTQLPDLDDESAEAMCRHLESAVTSDDVTVAERLTGGHPWGFAHVLRTLAAARQADSASGPPLDPRTVLRLADAVDPGATLATVSAGRLLGRVGGALHEELVTCSAVPVLDPVSTAVALAAPPPPGLAEFVRTDLLVAPRTRVLHPFLRRVLLDQLAERPINHPDSWRAVHERLREHYEQLGDRIGALRHGLALGEIEPVVSHLDLRLAALPADEWLAELRAITAAPHMTGLHPGPRGELRELAEPINGDPHLIRLVIAQWIRTDPLGDPTGALDVQIAAALDHLADRAVFQVDRFYDEARAIRTRQHKPELNARGAGFWMVDLSN</sequence>